<dbReference type="Proteomes" id="UP000692954">
    <property type="component" value="Unassembled WGS sequence"/>
</dbReference>
<accession>A0A8S1RTQ5</accession>
<evidence type="ECO:0000313" key="1">
    <source>
        <dbReference type="EMBL" id="CAD8131398.1"/>
    </source>
</evidence>
<dbReference type="AlphaFoldDB" id="A0A8S1RTQ5"/>
<dbReference type="EMBL" id="CAJJDN010000559">
    <property type="protein sequence ID" value="CAD8131398.1"/>
    <property type="molecule type" value="Genomic_DNA"/>
</dbReference>
<reference evidence="1" key="1">
    <citation type="submission" date="2021-01" db="EMBL/GenBank/DDBJ databases">
        <authorList>
            <consortium name="Genoscope - CEA"/>
            <person name="William W."/>
        </authorList>
    </citation>
    <scope>NUCLEOTIDE SEQUENCE</scope>
</reference>
<comment type="caution">
    <text evidence="1">The sequence shown here is derived from an EMBL/GenBank/DDBJ whole genome shotgun (WGS) entry which is preliminary data.</text>
</comment>
<name>A0A8S1RTQ5_9CILI</name>
<sequence>MKESYKDQSNKTKIIIEINHILNLRSHFRILQPINKLLINQFGISQQKLQTGMITKYNLIQVLEIDK</sequence>
<protein>
    <submittedName>
        <fullName evidence="1">Uncharacterized protein</fullName>
    </submittedName>
</protein>
<gene>
    <name evidence="1" type="ORF">PSON_ATCC_30995.1.T5590001</name>
</gene>
<proteinExistence type="predicted"/>
<organism evidence="1 2">
    <name type="scientific">Paramecium sonneborni</name>
    <dbReference type="NCBI Taxonomy" id="65129"/>
    <lineage>
        <taxon>Eukaryota</taxon>
        <taxon>Sar</taxon>
        <taxon>Alveolata</taxon>
        <taxon>Ciliophora</taxon>
        <taxon>Intramacronucleata</taxon>
        <taxon>Oligohymenophorea</taxon>
        <taxon>Peniculida</taxon>
        <taxon>Parameciidae</taxon>
        <taxon>Paramecium</taxon>
    </lineage>
</organism>
<keyword evidence="2" id="KW-1185">Reference proteome</keyword>
<evidence type="ECO:0000313" key="2">
    <source>
        <dbReference type="Proteomes" id="UP000692954"/>
    </source>
</evidence>